<comment type="caution">
    <text evidence="1">The sequence shown here is derived from an EMBL/GenBank/DDBJ whole genome shotgun (WGS) entry which is preliminary data.</text>
</comment>
<accession>A0AC61QPG5</accession>
<proteinExistence type="predicted"/>
<evidence type="ECO:0000313" key="2">
    <source>
        <dbReference type="Proteomes" id="UP000308886"/>
    </source>
</evidence>
<protein>
    <submittedName>
        <fullName evidence="1">DUF3078 domain-containing protein</fullName>
    </submittedName>
</protein>
<sequence>MYKKQFLFLLLMLLCADVCAQRKLFPVTYYYDVAHRIFALDSKDSLAMSYDTLMMRTYLEHPELVRDSEGKLRKDGGIVFSPTVPVHKDVDFTHQAEDDEVFKPTENDNSEPSVGAGNVDLFVVRPNFWTFFGDYSLQFLQNYVSDNWHKGGESNYAMIGAVTLQANYNDKDKVKWDNNLEMKLGMQSSREDSVHKYKSSEDLIRLTSKLGVQATKRWYYTLQMIAQTQFTRGFKNNDETVYSDFLSPLNLNLSLGMDYKVSWCNNKLTGTFNISPVSANLKYYDRLDCALRNGVHDLVDDVKVGKHSQWDYGSTLTADLTWQFSKMVKWQTRLYGFTSYKRSQVEWENTLTLQVSRFISTKLFVYPRFDDSTKRDEDYGYFQLKEYLSLGFNYSF</sequence>
<organism evidence="1 2">
    <name type="scientific">Palleniella muris</name>
    <dbReference type="NCBI Taxonomy" id="3038145"/>
    <lineage>
        <taxon>Bacteria</taxon>
        <taxon>Pseudomonadati</taxon>
        <taxon>Bacteroidota</taxon>
        <taxon>Bacteroidia</taxon>
        <taxon>Bacteroidales</taxon>
        <taxon>Prevotellaceae</taxon>
        <taxon>Palleniella</taxon>
    </lineage>
</organism>
<dbReference type="Proteomes" id="UP000308886">
    <property type="component" value="Unassembled WGS sequence"/>
</dbReference>
<keyword evidence="2" id="KW-1185">Reference proteome</keyword>
<dbReference type="EMBL" id="SRZC01000014">
    <property type="protein sequence ID" value="TGX81758.1"/>
    <property type="molecule type" value="Genomic_DNA"/>
</dbReference>
<reference evidence="1" key="1">
    <citation type="submission" date="2019-04" db="EMBL/GenBank/DDBJ databases">
        <title>Microbes associate with the intestines of laboratory mice.</title>
        <authorList>
            <person name="Navarre W."/>
            <person name="Wong E."/>
            <person name="Huang K."/>
            <person name="Tropini C."/>
            <person name="Ng K."/>
            <person name="Yu B."/>
        </authorList>
    </citation>
    <scope>NUCLEOTIDE SEQUENCE</scope>
    <source>
        <strain evidence="1">NM73_A23</strain>
    </source>
</reference>
<gene>
    <name evidence="1" type="ORF">E5358_09525</name>
</gene>
<evidence type="ECO:0000313" key="1">
    <source>
        <dbReference type="EMBL" id="TGX81758.1"/>
    </source>
</evidence>
<name>A0AC61QPG5_9BACT</name>